<evidence type="ECO:0000313" key="2">
    <source>
        <dbReference type="Proteomes" id="UP001732700"/>
    </source>
</evidence>
<sequence>MRTEAIFLRACAKLRSAVGDEAEARLNFAGDLRKMLGAMVVVQPGLQEAEMRIWTGDTSSLLMNWLKDAAQAAYRVMDMVDELQDTRPPAAATMTRMVPRLSIKKNDMATKVNEVKNQVMWLKEYWRTYICGEEGTIPQRPQVMDERTTVSCFQGASVIGRGSDKERIVAVLLSATSNITQGSPSCIILPIFGLAGSGKTTLAKMVFNDTNSFLQEYNFRVWVHVSPKLDINRICEYIISQVVSGGGGQEEINDHGPNLEKYLMCLHGLLNGKKVILVLDDLWEQDTIKLQILKFMLTSLGDKVDVIVTTCNQAIARKICTIEPYRLTPLGDEACWEIIKKSIRFEEDNEELEKIGQEIASKCCGVPSVAGAYARMLHSQDPTRWEEVTEINIWRCCSSIDSTSHSLLSTFGLSYMSMPELRLCFDYYCAIFPNGHNIAKDDLIRQWAILDLIEPSEILTVTQTAEVYITRLLDMSFLRTAKSDPANGKDDKGAILFTMHGLHYGRVYF</sequence>
<accession>A0ACD5Z2T0</accession>
<dbReference type="EnsemblPlants" id="AVESA.00010b.r2.6AG1069510.1">
    <property type="protein sequence ID" value="AVESA.00010b.r2.6AG1069510.1.CDS"/>
    <property type="gene ID" value="AVESA.00010b.r2.6AG1069510"/>
</dbReference>
<dbReference type="Proteomes" id="UP001732700">
    <property type="component" value="Chromosome 6A"/>
</dbReference>
<reference evidence="1" key="1">
    <citation type="submission" date="2021-05" db="EMBL/GenBank/DDBJ databases">
        <authorList>
            <person name="Scholz U."/>
            <person name="Mascher M."/>
            <person name="Fiebig A."/>
        </authorList>
    </citation>
    <scope>NUCLEOTIDE SEQUENCE [LARGE SCALE GENOMIC DNA]</scope>
</reference>
<organism evidence="1 2">
    <name type="scientific">Avena sativa</name>
    <name type="common">Oat</name>
    <dbReference type="NCBI Taxonomy" id="4498"/>
    <lineage>
        <taxon>Eukaryota</taxon>
        <taxon>Viridiplantae</taxon>
        <taxon>Streptophyta</taxon>
        <taxon>Embryophyta</taxon>
        <taxon>Tracheophyta</taxon>
        <taxon>Spermatophyta</taxon>
        <taxon>Magnoliopsida</taxon>
        <taxon>Liliopsida</taxon>
        <taxon>Poales</taxon>
        <taxon>Poaceae</taxon>
        <taxon>BOP clade</taxon>
        <taxon>Pooideae</taxon>
        <taxon>Poodae</taxon>
        <taxon>Poeae</taxon>
        <taxon>Poeae Chloroplast Group 1 (Aveneae type)</taxon>
        <taxon>Aveninae</taxon>
        <taxon>Avena</taxon>
    </lineage>
</organism>
<keyword evidence="2" id="KW-1185">Reference proteome</keyword>
<evidence type="ECO:0000313" key="1">
    <source>
        <dbReference type="EnsemblPlants" id="AVESA.00010b.r2.6AG1069510.1.CDS"/>
    </source>
</evidence>
<name>A0ACD5Z2T0_AVESA</name>
<protein>
    <submittedName>
        <fullName evidence="1">Uncharacterized protein</fullName>
    </submittedName>
</protein>
<proteinExistence type="predicted"/>
<reference evidence="1" key="2">
    <citation type="submission" date="2025-09" db="UniProtKB">
        <authorList>
            <consortium name="EnsemblPlants"/>
        </authorList>
    </citation>
    <scope>IDENTIFICATION</scope>
</reference>